<evidence type="ECO:0000313" key="5">
    <source>
        <dbReference type="Proteomes" id="UP000483362"/>
    </source>
</evidence>
<dbReference type="EMBL" id="VULT01000007">
    <property type="protein sequence ID" value="MSS17305.1"/>
    <property type="molecule type" value="Genomic_DNA"/>
</dbReference>
<dbReference type="AlphaFoldDB" id="A0A6L5XCR0"/>
<feature type="domain" description="DUF6242" evidence="2">
    <location>
        <begin position="51"/>
        <end position="150"/>
    </location>
</feature>
<evidence type="ECO:0008006" key="6">
    <source>
        <dbReference type="Google" id="ProtNLM"/>
    </source>
</evidence>
<proteinExistence type="predicted"/>
<dbReference type="PROSITE" id="PS51257">
    <property type="entry name" value="PROKAR_LIPOPROTEIN"/>
    <property type="match status" value="1"/>
</dbReference>
<name>A0A6L5XCR0_9BACT</name>
<dbReference type="Pfam" id="PF25852">
    <property type="entry name" value="DUF6242_C"/>
    <property type="match status" value="1"/>
</dbReference>
<gene>
    <name evidence="4" type="ORF">FYJ29_05940</name>
</gene>
<evidence type="ECO:0000259" key="3">
    <source>
        <dbReference type="Pfam" id="PF25852"/>
    </source>
</evidence>
<keyword evidence="1" id="KW-0732">Signal</keyword>
<evidence type="ECO:0000259" key="2">
    <source>
        <dbReference type="Pfam" id="PF19755"/>
    </source>
</evidence>
<dbReference type="InterPro" id="IPR015943">
    <property type="entry name" value="WD40/YVTN_repeat-like_dom_sf"/>
</dbReference>
<protein>
    <recommendedName>
        <fullName evidence="6">Cadherin-like beta sandwich domain-containing protein</fullName>
    </recommendedName>
</protein>
<comment type="caution">
    <text evidence="4">The sequence shown here is derived from an EMBL/GenBank/DDBJ whole genome shotgun (WGS) entry which is preliminary data.</text>
</comment>
<dbReference type="Pfam" id="PF19755">
    <property type="entry name" value="DUF6242"/>
    <property type="match status" value="1"/>
</dbReference>
<dbReference type="InterPro" id="IPR058667">
    <property type="entry name" value="DUF6242_C"/>
</dbReference>
<evidence type="ECO:0000313" key="4">
    <source>
        <dbReference type="EMBL" id="MSS17305.1"/>
    </source>
</evidence>
<feature type="signal peptide" evidence="1">
    <location>
        <begin position="1"/>
        <end position="21"/>
    </location>
</feature>
<dbReference type="InterPro" id="IPR046209">
    <property type="entry name" value="DUF6242_N"/>
</dbReference>
<dbReference type="Proteomes" id="UP000483362">
    <property type="component" value="Unassembled WGS sequence"/>
</dbReference>
<sequence>MNKKFPLYALMCLMLWGIVSSCNDDNSNRDADIYTTSYSSTLISAFSLGNNDNVLYNLDSVKFSINQDAGLIYNVDSLPVGTDVTHLTVSMTFPYTVQQAQFHVTGGKVMKDSTFDYKSTTTDSIDFTGRVDLVVTSYDGNHTRTYNIKVNVHKMEPDTLYFNPSLRRDVPNVNGTLSAEKCVLQGSTYYCLTNDGGTYKLNSAANPGQGTWAVKVVDFPFTPAVNSLSATSGALYILSTGGELYRSTDAGTTWTDCGVTWHSLLGGWGDKALGVYYDGSTYRHDEYPRPQGYTLTEVEDSFPVAEASPLTPATNEWTLTQQSMLFGGKSKSGNILATTWGYDGTNWGEITDHKLQSGLPGMTEAVIVPYATYSVDSTNHTATERVTWLLMGGKMQGGKLNNTTYVSYNQGISWTQGGKLLQLPATMPAFYQAQAFVVYETLTSSSSKARRRSVTKPVTTWDVPYIYIVGGRGANGAQLGSVWKGVINRRMFRPIY</sequence>
<evidence type="ECO:0000256" key="1">
    <source>
        <dbReference type="SAM" id="SignalP"/>
    </source>
</evidence>
<dbReference type="Gene3D" id="2.130.10.10">
    <property type="entry name" value="YVTN repeat-like/Quinoprotein amine dehydrogenase"/>
    <property type="match status" value="1"/>
</dbReference>
<organism evidence="4 5">
    <name type="scientific">Sodaliphilus pleomorphus</name>
    <dbReference type="NCBI Taxonomy" id="2606626"/>
    <lineage>
        <taxon>Bacteria</taxon>
        <taxon>Pseudomonadati</taxon>
        <taxon>Bacteroidota</taxon>
        <taxon>Bacteroidia</taxon>
        <taxon>Bacteroidales</taxon>
        <taxon>Muribaculaceae</taxon>
        <taxon>Sodaliphilus</taxon>
    </lineage>
</organism>
<dbReference type="RefSeq" id="WP_154327144.1">
    <property type="nucleotide sequence ID" value="NZ_CP045696.1"/>
</dbReference>
<feature type="chain" id="PRO_5026946215" description="Cadherin-like beta sandwich domain-containing protein" evidence="1">
    <location>
        <begin position="22"/>
        <end position="496"/>
    </location>
</feature>
<reference evidence="4 5" key="1">
    <citation type="submission" date="2019-08" db="EMBL/GenBank/DDBJ databases">
        <title>In-depth cultivation of the pig gut microbiome towards novel bacterial diversity and tailored functional studies.</title>
        <authorList>
            <person name="Wylensek D."/>
            <person name="Hitch T.C.A."/>
            <person name="Clavel T."/>
        </authorList>
    </citation>
    <scope>NUCLEOTIDE SEQUENCE [LARGE SCALE GENOMIC DNA]</scope>
    <source>
        <strain evidence="4 5">Oil-RF-744-WCA-WT-10</strain>
    </source>
</reference>
<feature type="domain" description="DUF6242" evidence="3">
    <location>
        <begin position="173"/>
        <end position="494"/>
    </location>
</feature>
<keyword evidence="5" id="KW-1185">Reference proteome</keyword>
<accession>A0A6L5XCR0</accession>